<sequence length="155" mass="17685">MLMKLAPKKRRNPRNFYLSIAAVVVIAGVGRYFAHKAEQEKVTQQALLTERLAQLNATLPKKLDAMTTLEFVGLTYGDTLFYRYRVDLAASSLSEDSKASMKEKIRSNLEQLACKEPQLLAAMSRFKFHQEHFYLARNTTLFSIELYPEQLSCTG</sequence>
<keyword evidence="1" id="KW-1133">Transmembrane helix</keyword>
<reference evidence="2 3" key="2">
    <citation type="journal article" date="2021" name="Microorganisms">
        <title>The Ever-Expanding Pseudomonas Genus: Description of 43 New Species and Partition of the Pseudomonas putida Group.</title>
        <authorList>
            <person name="Girard L."/>
            <person name="Lood C."/>
            <person name="Hofte M."/>
            <person name="Vandamme P."/>
            <person name="Rokni-Zadeh H."/>
            <person name="van Noort V."/>
            <person name="Lavigne R."/>
            <person name="De Mot R."/>
        </authorList>
    </citation>
    <scope>NUCLEOTIDE SEQUENCE [LARGE SCALE GENOMIC DNA]</scope>
    <source>
        <strain evidence="2 3">RW8P3</strain>
    </source>
</reference>
<accession>A0A9E6PR32</accession>
<evidence type="ECO:0000313" key="2">
    <source>
        <dbReference type="EMBL" id="QXI31161.1"/>
    </source>
</evidence>
<organism evidence="2 3">
    <name type="scientific">Pseudomonas vanderleydeniana</name>
    <dbReference type="NCBI Taxonomy" id="2745495"/>
    <lineage>
        <taxon>Bacteria</taxon>
        <taxon>Pseudomonadati</taxon>
        <taxon>Pseudomonadota</taxon>
        <taxon>Gammaproteobacteria</taxon>
        <taxon>Pseudomonadales</taxon>
        <taxon>Pseudomonadaceae</taxon>
        <taxon>Pseudomonas</taxon>
    </lineage>
</organism>
<keyword evidence="3" id="KW-1185">Reference proteome</keyword>
<name>A0A9E6PR32_9PSED</name>
<reference evidence="2 3" key="1">
    <citation type="journal article" date="2020" name="Microorganisms">
        <title>Reliable Identification of Environmental Pseudomonas Isolates Using the rpoD Gene.</title>
        <authorList>
            <consortium name="The Broad Institute Genome Sequencing Platform"/>
            <person name="Girard L."/>
            <person name="Lood C."/>
            <person name="Rokni-Zadeh H."/>
            <person name="van Noort V."/>
            <person name="Lavigne R."/>
            <person name="De Mot R."/>
        </authorList>
    </citation>
    <scope>NUCLEOTIDE SEQUENCE [LARGE SCALE GENOMIC DNA]</scope>
    <source>
        <strain evidence="2 3">RW8P3</strain>
    </source>
</reference>
<dbReference type="Proteomes" id="UP000634530">
    <property type="component" value="Chromosome"/>
</dbReference>
<protein>
    <submittedName>
        <fullName evidence="2">Uncharacterized protein</fullName>
    </submittedName>
</protein>
<dbReference type="EMBL" id="CP077093">
    <property type="protein sequence ID" value="QXI31161.1"/>
    <property type="molecule type" value="Genomic_DNA"/>
</dbReference>
<evidence type="ECO:0000313" key="3">
    <source>
        <dbReference type="Proteomes" id="UP000634530"/>
    </source>
</evidence>
<proteinExistence type="predicted"/>
<dbReference type="RefSeq" id="WP_186677118.1">
    <property type="nucleotide sequence ID" value="NZ_CP077093.1"/>
</dbReference>
<evidence type="ECO:0000256" key="1">
    <source>
        <dbReference type="SAM" id="Phobius"/>
    </source>
</evidence>
<keyword evidence="1" id="KW-0472">Membrane</keyword>
<dbReference type="KEGG" id="pvw:HU752_015015"/>
<feature type="transmembrane region" description="Helical" evidence="1">
    <location>
        <begin position="16"/>
        <end position="34"/>
    </location>
</feature>
<dbReference type="AlphaFoldDB" id="A0A9E6PR32"/>
<gene>
    <name evidence="2" type="ORF">HU752_015015</name>
</gene>
<keyword evidence="1" id="KW-0812">Transmembrane</keyword>